<evidence type="ECO:0000256" key="1">
    <source>
        <dbReference type="SAM" id="MobiDB-lite"/>
    </source>
</evidence>
<dbReference type="Gene3D" id="2.60.120.260">
    <property type="entry name" value="Galactose-binding domain-like"/>
    <property type="match status" value="4"/>
</dbReference>
<evidence type="ECO:0000313" key="4">
    <source>
        <dbReference type="Proteomes" id="UP000192578"/>
    </source>
</evidence>
<dbReference type="PANTHER" id="PTHR45713">
    <property type="entry name" value="FTP DOMAIN-CONTAINING PROTEIN"/>
    <property type="match status" value="1"/>
</dbReference>
<dbReference type="Proteomes" id="UP000192578">
    <property type="component" value="Unassembled WGS sequence"/>
</dbReference>
<proteinExistence type="predicted"/>
<evidence type="ECO:0000313" key="3">
    <source>
        <dbReference type="EMBL" id="OQV18796.1"/>
    </source>
</evidence>
<dbReference type="InterPro" id="IPR008979">
    <property type="entry name" value="Galactose-bd-like_sf"/>
</dbReference>
<dbReference type="SMART" id="SM00231">
    <property type="entry name" value="FA58C"/>
    <property type="match status" value="2"/>
</dbReference>
<comment type="caution">
    <text evidence="3">The sequence shown here is derived from an EMBL/GenBank/DDBJ whole genome shotgun (WGS) entry which is preliminary data.</text>
</comment>
<gene>
    <name evidence="3" type="ORF">BV898_07232</name>
</gene>
<dbReference type="CDD" id="cd00057">
    <property type="entry name" value="FA58C"/>
    <property type="match status" value="1"/>
</dbReference>
<sequence length="2027" mass="221696">MSSALATTTLVTPLVYYFPLLWKVNTICQEGLVVGEKDFKAVKLDNLASDVGTRVLCEKDCPIVNFNGLLNYADTTQTCKDKRKMRYHCPCQSPITPPAVPPQPPTPCLGDSIRLTEGTNGFLEVFGYDPKGGRTGWLPVCMPTAGGPYRALAILVCHSRNLELVHDDEYLLTLPPPRSPYTASTAYFSYQINCPTSATATPGAYPDFRTACTFEAKSAETATTCEPNAGFGPLHIRCMEEGTEPATMWVKEPTDAVPADPTANPPVAAVPASPGQFEMFEPTLGRWSSISELGWTPVENDRACRQVGKLDLFGASRMYSCKQYFEYYRSRGMEARSGQYQVLIDEILYPVVCDMHEDDPGWTLLFNNTFDRYWTRATAEMVNEFRYTDQLRYKDPDKKGGRDTSYSILKLADKLVQMFPGRMYDFRINAYGTGYRSAGGVFRVPKSQSLLTSTVTNITTVIHRGPRLLEDPKNGFTLNVPHFSPFTDGNSIYGMNTNSRPASLFGNIIARNIHPAKKKYSFWVPGRPELPPFISMWIREVTDDRTLTDCNDQKYLFEARGFNRRQIFSSSSALGFEPWKSCLKGSGWTSTPSPEVANTHEWIMVDLLRVHKISKLIITGIAPQLPTDPAACWVTKFRVQYRSRWSQEPFEEYPGILVGNKDATSLVQVEFNPPIVARQVRLSPEAFEKRICLRWTLFGCPQGPIYPSEQQMYLTSPLYAVSTPTNPILPQKEEDYLQKPTCTDVKVELNLRRATLITGLIFAGNPYIPSKLDSIRAFASADGSRGNLRLISGSLRGVQTTEFKMDAPNEPVYVTVDRAGARMIRLVLPQPFCPFRFEVVGIPIPDWCNAPLDINPKDYTLTVSSCKLSSDAAPCSSDGAFYGISQLPLKSTLTSAGYGAWVPDPDQASVPAQSPAQASIPTSTVSKPFVSIDLRALYTITALAIGGQRERTEWTSVILSYGALLNEWTTHSDIALDLMTGRFEGGEGVTVQLNPPIGQAQFIKLELLGSKISLKLELFGCKLPWTNSDSIPGLKVLRATQQVLTNPQPDIDGNSVRDSYLATVEVVDTSAPSATVVSSNKTFMYNRVRGSSNIRTLVTQTVTGYRRSGDWDLYWMQTSPARSRPDWGVRPIIANLKCHGSHQYLEQCHWRHAHDDPADPSSPVVPVCSFYCGDPGRISQTRKRGYHYAHKALAPVHYDCLFDDFNPPSDGAFTVLSSYITCNADGHWSSDAPKCPMYSDSTQSLAENRPWVMSSVDSDLSWLAKSYSGEGGWVNKRLLCQATKQETFPYVMVDLKGPVEVQLVKLDFGISRDLALSDFDILVTNNRVARTARDDVCYQQRDVTQPPTAEGSFFVFRCQRELIGRFVFITFGGSDQTNLFICDVNIFGTTPSPFNNLADQLPITSQLSTNLLSPTATVSSLGKGYHYAYLAVDGNTNTGADAVNYDPTAYNGVSCSATAAGQATTWWAVDMGQESALYGLTIYFPPDRYAVGDKLVIRVSQYEPSTAEAMVIGLGQSVVGQASQSSRWGLICGYVVLFPAAKSPSRIKCDPMSPLYGRYVTVTLETATGKNALVLCEVRVWGRNCTEYLDRALFKPVTHSGTMLDSSSSSYLVDGNRDTRFIQAYDNPKPTAVIHLLGEYFLDYIEVETSDTSMFGLTVAISLIDADGEYLEVQSAISTRPNQMIRIPLTSPNHYAKFIKLGVLHGQHGPASLQVRDVRAISRACAENEGPLGVDYRNLAAVSAIVHAGNPDNDFSADRRATVDGIKFPRETLCFTSSQAIGVVEIPPDSADSTTVVVKLAVRWQAKLPLGTALILRVAIYGSFKTQLEIRVGDKDMTDSATAKAVYDASKLCGFLTSREYGIKEKSVVCGMDTDDGPDGGETPPGSAPTVVVGTAAGTGTSTATEIGTGTGTGTGTIAGTETGGTDFVVSSLVAVATSTVFIPIGREGQFVTILTKESERDKTITLCEVEVWGRAIAPDSPSAYPPYVRPPAPPAPPAPAPTPAPPIPTPAPVPASAPAAPGSASG</sequence>
<feature type="region of interest" description="Disordered" evidence="1">
    <location>
        <begin position="1980"/>
        <end position="2027"/>
    </location>
</feature>
<dbReference type="Pfam" id="PF00754">
    <property type="entry name" value="F5_F8_type_C"/>
    <property type="match status" value="1"/>
</dbReference>
<evidence type="ECO:0000259" key="2">
    <source>
        <dbReference type="PROSITE" id="PS50022"/>
    </source>
</evidence>
<dbReference type="PROSITE" id="PS50022">
    <property type="entry name" value="FA58C_3"/>
    <property type="match status" value="1"/>
</dbReference>
<reference evidence="4" key="1">
    <citation type="submission" date="2017-01" db="EMBL/GenBank/DDBJ databases">
        <title>Comparative genomics of anhydrobiosis in the tardigrade Hypsibius dujardini.</title>
        <authorList>
            <person name="Yoshida Y."/>
            <person name="Koutsovoulos G."/>
            <person name="Laetsch D."/>
            <person name="Stevens L."/>
            <person name="Kumar S."/>
            <person name="Horikawa D."/>
            <person name="Ishino K."/>
            <person name="Komine S."/>
            <person name="Tomita M."/>
            <person name="Blaxter M."/>
            <person name="Arakawa K."/>
        </authorList>
    </citation>
    <scope>NUCLEOTIDE SEQUENCE [LARGE SCALE GENOMIC DNA]</scope>
    <source>
        <strain evidence="4">Z151</strain>
    </source>
</reference>
<name>A0A1W0WUB9_HYPEX</name>
<organism evidence="3 4">
    <name type="scientific">Hypsibius exemplaris</name>
    <name type="common">Freshwater tardigrade</name>
    <dbReference type="NCBI Taxonomy" id="2072580"/>
    <lineage>
        <taxon>Eukaryota</taxon>
        <taxon>Metazoa</taxon>
        <taxon>Ecdysozoa</taxon>
        <taxon>Tardigrada</taxon>
        <taxon>Eutardigrada</taxon>
        <taxon>Parachela</taxon>
        <taxon>Hypsibioidea</taxon>
        <taxon>Hypsibiidae</taxon>
        <taxon>Hypsibius</taxon>
    </lineage>
</organism>
<protein>
    <recommendedName>
        <fullName evidence="2">F5/8 type C domain-containing protein</fullName>
    </recommendedName>
</protein>
<dbReference type="OrthoDB" id="2121828at2759"/>
<keyword evidence="4" id="KW-1185">Reference proteome</keyword>
<feature type="domain" description="F5/8 type C" evidence="2">
    <location>
        <begin position="550"/>
        <end position="700"/>
    </location>
</feature>
<dbReference type="EMBL" id="MTYJ01000046">
    <property type="protein sequence ID" value="OQV18796.1"/>
    <property type="molecule type" value="Genomic_DNA"/>
</dbReference>
<dbReference type="InterPro" id="IPR000421">
    <property type="entry name" value="FA58C"/>
</dbReference>
<feature type="compositionally biased region" description="Low complexity" evidence="1">
    <location>
        <begin position="2017"/>
        <end position="2027"/>
    </location>
</feature>
<feature type="compositionally biased region" description="Pro residues" evidence="1">
    <location>
        <begin position="1984"/>
        <end position="2016"/>
    </location>
</feature>
<dbReference type="SUPFAM" id="SSF49785">
    <property type="entry name" value="Galactose-binding domain-like"/>
    <property type="match status" value="5"/>
</dbReference>
<dbReference type="PANTHER" id="PTHR45713:SF15">
    <property type="entry name" value="F5_8 TYPE C DOMAIN-CONTAINING PROTEIN"/>
    <property type="match status" value="1"/>
</dbReference>
<dbReference type="InterPro" id="IPR051941">
    <property type="entry name" value="BG_Antigen-Binding_Lectin"/>
</dbReference>
<accession>A0A1W0WUB9</accession>